<organism evidence="1 2">
    <name type="scientific">Olivibacter oleidegradans</name>
    <dbReference type="NCBI Taxonomy" id="760123"/>
    <lineage>
        <taxon>Bacteria</taxon>
        <taxon>Pseudomonadati</taxon>
        <taxon>Bacteroidota</taxon>
        <taxon>Sphingobacteriia</taxon>
        <taxon>Sphingobacteriales</taxon>
        <taxon>Sphingobacteriaceae</taxon>
        <taxon>Olivibacter</taxon>
    </lineage>
</organism>
<evidence type="ECO:0000313" key="2">
    <source>
        <dbReference type="Proteomes" id="UP001589774"/>
    </source>
</evidence>
<dbReference type="RefSeq" id="WP_377477680.1">
    <property type="nucleotide sequence ID" value="NZ_JBHLWO010000002.1"/>
</dbReference>
<evidence type="ECO:0000313" key="1">
    <source>
        <dbReference type="EMBL" id="MFC0320747.1"/>
    </source>
</evidence>
<dbReference type="Proteomes" id="UP001589774">
    <property type="component" value="Unassembled WGS sequence"/>
</dbReference>
<protein>
    <submittedName>
        <fullName evidence="1">Uncharacterized protein</fullName>
    </submittedName>
</protein>
<name>A0ABV6HPF5_9SPHI</name>
<proteinExistence type="predicted"/>
<sequence length="120" mass="14628">MTKEIMLQLIELARLRTTWTYNQLNNRLELGLDFNNDYHRKRIREWLGEISIHEHSKRRPLLSSLIIHKNRKREQRDGFYKLCGEVFGEDRQSLKQDKAWEKQLNSKLLHVFRVIQKNIN</sequence>
<keyword evidence="2" id="KW-1185">Reference proteome</keyword>
<comment type="caution">
    <text evidence="1">The sequence shown here is derived from an EMBL/GenBank/DDBJ whole genome shotgun (WGS) entry which is preliminary data.</text>
</comment>
<reference evidence="1 2" key="1">
    <citation type="submission" date="2024-09" db="EMBL/GenBank/DDBJ databases">
        <authorList>
            <person name="Sun Q."/>
            <person name="Mori K."/>
        </authorList>
    </citation>
    <scope>NUCLEOTIDE SEQUENCE [LARGE SCALE GENOMIC DNA]</scope>
    <source>
        <strain evidence="1 2">CCM 7765</strain>
    </source>
</reference>
<gene>
    <name evidence="1" type="ORF">ACFFI0_20645</name>
</gene>
<accession>A0ABV6HPF5</accession>
<dbReference type="EMBL" id="JBHLWO010000002">
    <property type="protein sequence ID" value="MFC0320747.1"/>
    <property type="molecule type" value="Genomic_DNA"/>
</dbReference>